<evidence type="ECO:0008006" key="2">
    <source>
        <dbReference type="Google" id="ProtNLM"/>
    </source>
</evidence>
<accession>A0A381RBD5</accession>
<gene>
    <name evidence="1" type="ORF">METZ01_LOCUS41930</name>
</gene>
<sequence>MSRKSTPRKGMNEKIFADIIKAGKYTAQQVLSAIKTPTLILWGKEDRVIYVSSVSVFERYLSNHRSVIWENVGHAPMVKRPEETAKFLNDFIKDQLCNPVVLMNL</sequence>
<dbReference type="PANTHER" id="PTHR46438:SF11">
    <property type="entry name" value="LIPASE-RELATED"/>
    <property type="match status" value="1"/>
</dbReference>
<dbReference type="InterPro" id="IPR029058">
    <property type="entry name" value="AB_hydrolase_fold"/>
</dbReference>
<proteinExistence type="predicted"/>
<dbReference type="AlphaFoldDB" id="A0A381RBD5"/>
<dbReference type="EMBL" id="UINC01001802">
    <property type="protein sequence ID" value="SUZ89076.1"/>
    <property type="molecule type" value="Genomic_DNA"/>
</dbReference>
<dbReference type="Gene3D" id="3.40.50.1820">
    <property type="entry name" value="alpha/beta hydrolase"/>
    <property type="match status" value="1"/>
</dbReference>
<evidence type="ECO:0000313" key="1">
    <source>
        <dbReference type="EMBL" id="SUZ89076.1"/>
    </source>
</evidence>
<reference evidence="1" key="1">
    <citation type="submission" date="2018-05" db="EMBL/GenBank/DDBJ databases">
        <authorList>
            <person name="Lanie J.A."/>
            <person name="Ng W.-L."/>
            <person name="Kazmierczak K.M."/>
            <person name="Andrzejewski T.M."/>
            <person name="Davidsen T.M."/>
            <person name="Wayne K.J."/>
            <person name="Tettelin H."/>
            <person name="Glass J.I."/>
            <person name="Rusch D."/>
            <person name="Podicherti R."/>
            <person name="Tsui H.-C.T."/>
            <person name="Winkler M.E."/>
        </authorList>
    </citation>
    <scope>NUCLEOTIDE SEQUENCE</scope>
</reference>
<dbReference type="SUPFAM" id="SSF53474">
    <property type="entry name" value="alpha/beta-Hydrolases"/>
    <property type="match status" value="1"/>
</dbReference>
<protein>
    <recommendedName>
        <fullName evidence="2">AB hydrolase-1 domain-containing protein</fullName>
    </recommendedName>
</protein>
<name>A0A381RBD5_9ZZZZ</name>
<dbReference type="PANTHER" id="PTHR46438">
    <property type="entry name" value="ALPHA/BETA-HYDROLASES SUPERFAMILY PROTEIN"/>
    <property type="match status" value="1"/>
</dbReference>
<organism evidence="1">
    <name type="scientific">marine metagenome</name>
    <dbReference type="NCBI Taxonomy" id="408172"/>
    <lineage>
        <taxon>unclassified sequences</taxon>
        <taxon>metagenomes</taxon>
        <taxon>ecological metagenomes</taxon>
    </lineage>
</organism>